<sequence length="253" mass="29446">MVVPERQLQRKYISALKEYQKTGKISEEVRQAIRGDVLQALEELNTRLIEEDGALYHDKDYVILGELKGENTMAMKYYHAYMARESGVHLADDDFWGHDFIADTDIKANRPVRCILERAKLSQDFINVRSAFLVSSKLYEIFVKLTDNYKTYPAVIAKKDGMITDDYRIFYIGDEIGCFNWERSVYDGRNEELNMPLSLRTVVLDKSKLPEYEGKNIFRLKEMDCAIIVNDYAKKMLEKAKITGFIYEELAVE</sequence>
<name>A0A833GXS5_9LEPT</name>
<evidence type="ECO:0000259" key="1">
    <source>
        <dbReference type="Pfam" id="PF07791"/>
    </source>
</evidence>
<evidence type="ECO:0000313" key="2">
    <source>
        <dbReference type="EMBL" id="KAB2929245.1"/>
    </source>
</evidence>
<accession>A0A833GXS5</accession>
<evidence type="ECO:0000313" key="3">
    <source>
        <dbReference type="Proteomes" id="UP000460298"/>
    </source>
</evidence>
<feature type="domain" description="Immunity MXAN-0049 protein" evidence="1">
    <location>
        <begin position="118"/>
        <end position="250"/>
    </location>
</feature>
<comment type="caution">
    <text evidence="2">The sequence shown here is derived from an EMBL/GenBank/DDBJ whole genome shotgun (WGS) entry which is preliminary data.</text>
</comment>
<dbReference type="InterPro" id="IPR012433">
    <property type="entry name" value="Imm11"/>
</dbReference>
<organism evidence="2 3">
    <name type="scientific">Leptonema illini</name>
    <dbReference type="NCBI Taxonomy" id="183"/>
    <lineage>
        <taxon>Bacteria</taxon>
        <taxon>Pseudomonadati</taxon>
        <taxon>Spirochaetota</taxon>
        <taxon>Spirochaetia</taxon>
        <taxon>Leptospirales</taxon>
        <taxon>Leptospiraceae</taxon>
        <taxon>Leptonema</taxon>
    </lineage>
</organism>
<proteinExistence type="predicted"/>
<protein>
    <recommendedName>
        <fullName evidence="1">Immunity MXAN-0049 protein domain-containing protein</fullName>
    </recommendedName>
</protein>
<dbReference type="EMBL" id="WBUI01000034">
    <property type="protein sequence ID" value="KAB2929245.1"/>
    <property type="molecule type" value="Genomic_DNA"/>
</dbReference>
<reference evidence="2 3" key="1">
    <citation type="submission" date="2019-10" db="EMBL/GenBank/DDBJ databases">
        <title>Extracellular Electron Transfer in a Candidatus Methanoperedens spp. Enrichment Culture.</title>
        <authorList>
            <person name="Berger S."/>
            <person name="Rangel Shaw D."/>
            <person name="Berben T."/>
            <person name="In 'T Zandt M."/>
            <person name="Frank J."/>
            <person name="Reimann J."/>
            <person name="Jetten M.S.M."/>
            <person name="Welte C.U."/>
        </authorList>
    </citation>
    <scope>NUCLEOTIDE SEQUENCE [LARGE SCALE GENOMIC DNA]</scope>
    <source>
        <strain evidence="2">SB12</strain>
    </source>
</reference>
<gene>
    <name evidence="2" type="ORF">F9K24_20290</name>
</gene>
<dbReference type="Pfam" id="PF07791">
    <property type="entry name" value="Imm11"/>
    <property type="match status" value="1"/>
</dbReference>
<dbReference type="AlphaFoldDB" id="A0A833GXS5"/>
<dbReference type="Proteomes" id="UP000460298">
    <property type="component" value="Unassembled WGS sequence"/>
</dbReference>